<dbReference type="GO" id="GO:0080043">
    <property type="term" value="F:quercetin 3-O-glucosyltransferase activity"/>
    <property type="evidence" value="ECO:0007669"/>
    <property type="project" value="TreeGrafter"/>
</dbReference>
<proteinExistence type="inferred from homology"/>
<dbReference type="EMBL" id="BMAC01000420">
    <property type="protein sequence ID" value="GFP96089.1"/>
    <property type="molecule type" value="Genomic_DNA"/>
</dbReference>
<reference evidence="3" key="1">
    <citation type="submission" date="2020-07" db="EMBL/GenBank/DDBJ databases">
        <title>Ethylene signaling mediates host invasion by parasitic plants.</title>
        <authorList>
            <person name="Yoshida S."/>
        </authorList>
    </citation>
    <scope>NUCLEOTIDE SEQUENCE</scope>
    <source>
        <strain evidence="3">Okayama</strain>
    </source>
</reference>
<organism evidence="3 4">
    <name type="scientific">Phtheirospermum japonicum</name>
    <dbReference type="NCBI Taxonomy" id="374723"/>
    <lineage>
        <taxon>Eukaryota</taxon>
        <taxon>Viridiplantae</taxon>
        <taxon>Streptophyta</taxon>
        <taxon>Embryophyta</taxon>
        <taxon>Tracheophyta</taxon>
        <taxon>Spermatophyta</taxon>
        <taxon>Magnoliopsida</taxon>
        <taxon>eudicotyledons</taxon>
        <taxon>Gunneridae</taxon>
        <taxon>Pentapetalae</taxon>
        <taxon>asterids</taxon>
        <taxon>lamiids</taxon>
        <taxon>Lamiales</taxon>
        <taxon>Orobanchaceae</taxon>
        <taxon>Orobanchaceae incertae sedis</taxon>
        <taxon>Phtheirospermum</taxon>
    </lineage>
</organism>
<dbReference type="PANTHER" id="PTHR11926:SF1392">
    <property type="entry name" value="GLYCOSYLTRANSFERASE"/>
    <property type="match status" value="1"/>
</dbReference>
<comment type="similarity">
    <text evidence="1">Belongs to the UDP-glycosyltransferase family.</text>
</comment>
<name>A0A830C9X0_9LAMI</name>
<dbReference type="CDD" id="cd03784">
    <property type="entry name" value="GT1_Gtf-like"/>
    <property type="match status" value="1"/>
</dbReference>
<sequence>MYKMEREQIPRAYGLILNTFEELEGPILRETRAVCPNIYTIGPLHANLKSKLAANKAFSNRLWEEDRSCMAWLDSQPPRSVIYVSFGSLATMTHGQLMEFWKVLMNSGHKFLWVIRTDSVAGSKVPEVTKERGYIVGWAPQEEVLAHPAVGGFLTHSGWNSTLESVYEYFLYWLSYPLLI</sequence>
<accession>A0A830C9X0</accession>
<dbReference type="Pfam" id="PF00201">
    <property type="entry name" value="UDPGT"/>
    <property type="match status" value="1"/>
</dbReference>
<evidence type="ECO:0000313" key="3">
    <source>
        <dbReference type="EMBL" id="GFP96089.1"/>
    </source>
</evidence>
<protein>
    <submittedName>
        <fullName evidence="3">7-deoxyloganetic acid glucosyltransferase</fullName>
    </submittedName>
</protein>
<evidence type="ECO:0000313" key="4">
    <source>
        <dbReference type="Proteomes" id="UP000653305"/>
    </source>
</evidence>
<keyword evidence="2 3" id="KW-0808">Transferase</keyword>
<comment type="caution">
    <text evidence="3">The sequence shown here is derived from an EMBL/GenBank/DDBJ whole genome shotgun (WGS) entry which is preliminary data.</text>
</comment>
<dbReference type="PANTHER" id="PTHR11926">
    <property type="entry name" value="GLUCOSYL/GLUCURONOSYL TRANSFERASES"/>
    <property type="match status" value="1"/>
</dbReference>
<dbReference type="AlphaFoldDB" id="A0A830C9X0"/>
<dbReference type="Proteomes" id="UP000653305">
    <property type="component" value="Unassembled WGS sequence"/>
</dbReference>
<dbReference type="Gene3D" id="3.40.50.2000">
    <property type="entry name" value="Glycogen Phosphorylase B"/>
    <property type="match status" value="2"/>
</dbReference>
<dbReference type="GO" id="GO:0080044">
    <property type="term" value="F:quercetin 7-O-glucosyltransferase activity"/>
    <property type="evidence" value="ECO:0007669"/>
    <property type="project" value="TreeGrafter"/>
</dbReference>
<dbReference type="InterPro" id="IPR002213">
    <property type="entry name" value="UDP_glucos_trans"/>
</dbReference>
<dbReference type="SUPFAM" id="SSF53756">
    <property type="entry name" value="UDP-Glycosyltransferase/glycogen phosphorylase"/>
    <property type="match status" value="1"/>
</dbReference>
<evidence type="ECO:0000256" key="2">
    <source>
        <dbReference type="ARBA" id="ARBA00022679"/>
    </source>
</evidence>
<gene>
    <name evidence="3" type="ORF">PHJA_001753000</name>
</gene>
<keyword evidence="4" id="KW-1185">Reference proteome</keyword>
<evidence type="ECO:0000256" key="1">
    <source>
        <dbReference type="ARBA" id="ARBA00009995"/>
    </source>
</evidence>
<dbReference type="OrthoDB" id="5835829at2759"/>